<accession>A0A1H1QKT1</accession>
<keyword evidence="2" id="KW-0229">DNA integration</keyword>
<keyword evidence="9" id="KW-1185">Reference proteome</keyword>
<dbReference type="GO" id="GO:0006310">
    <property type="term" value="P:DNA recombination"/>
    <property type="evidence" value="ECO:0007669"/>
    <property type="project" value="UniProtKB-KW"/>
</dbReference>
<dbReference type="Gene3D" id="1.10.150.130">
    <property type="match status" value="1"/>
</dbReference>
<dbReference type="PANTHER" id="PTHR30349:SF41">
    <property type="entry name" value="INTEGRASE_RECOMBINASE PROTEIN MJ0367-RELATED"/>
    <property type="match status" value="1"/>
</dbReference>
<dbReference type="Proteomes" id="UP000243426">
    <property type="component" value="Chromosome I"/>
</dbReference>
<organism evidence="8 9">
    <name type="scientific">Halopseudomonas litoralis</name>
    <dbReference type="NCBI Taxonomy" id="797277"/>
    <lineage>
        <taxon>Bacteria</taxon>
        <taxon>Pseudomonadati</taxon>
        <taxon>Pseudomonadota</taxon>
        <taxon>Gammaproteobacteria</taxon>
        <taxon>Pseudomonadales</taxon>
        <taxon>Pseudomonadaceae</taxon>
        <taxon>Halopseudomonas</taxon>
    </lineage>
</organism>
<dbReference type="EMBL" id="LT629748">
    <property type="protein sequence ID" value="SDS24034.1"/>
    <property type="molecule type" value="Genomic_DNA"/>
</dbReference>
<sequence>MGRKPSRPGAIPRFRERLKPSGKKYYYYDTGGKPRKEIPLGSDYGLAIMKYAEFERDRTADARVQEVITFKYVADRYLVEVVPTKSPATQKDNLRELKNLLAFFNDPPAPLDAIQPQHVRQYLRWRSSAPVRANREKALLSAIWNFAREMGYTALANPCAGVKGNKETGRDVYIEDSLYKTVYDKAEVGLQDAMDLAYLTGQRVTDVRLMDERDIRDGQIWIKQGKTAAKRRIELMGELALLIVRIKARKAGHKVRSTRLVVAADGEPMSASMLRTRFDKAREDAGIPKSAFQLRDLRAKAGTDKAESSGDIMQARDQLGHTTVTMTEHYVRNRKGKKVEPTR</sequence>
<evidence type="ECO:0000256" key="1">
    <source>
        <dbReference type="ARBA" id="ARBA00008857"/>
    </source>
</evidence>
<comment type="similarity">
    <text evidence="1">Belongs to the 'phage' integrase family.</text>
</comment>
<feature type="domain" description="Tyr recombinase" evidence="6">
    <location>
        <begin position="168"/>
        <end position="343"/>
    </location>
</feature>
<dbReference type="RefSeq" id="WP_090272743.1">
    <property type="nucleotide sequence ID" value="NZ_LT629748.1"/>
</dbReference>
<dbReference type="InterPro" id="IPR013762">
    <property type="entry name" value="Integrase-like_cat_sf"/>
</dbReference>
<proteinExistence type="inferred from homology"/>
<dbReference type="PROSITE" id="PS51898">
    <property type="entry name" value="TYR_RECOMBINASE"/>
    <property type="match status" value="1"/>
</dbReference>
<evidence type="ECO:0000313" key="9">
    <source>
        <dbReference type="Proteomes" id="UP000243426"/>
    </source>
</evidence>
<dbReference type="OrthoDB" id="662444at2"/>
<evidence type="ECO:0000256" key="5">
    <source>
        <dbReference type="PROSITE-ProRule" id="PRU01248"/>
    </source>
</evidence>
<dbReference type="GO" id="GO:0015074">
    <property type="term" value="P:DNA integration"/>
    <property type="evidence" value="ECO:0007669"/>
    <property type="project" value="UniProtKB-KW"/>
</dbReference>
<dbReference type="InterPro" id="IPR044068">
    <property type="entry name" value="CB"/>
</dbReference>
<dbReference type="STRING" id="797277.SAMN05216198_1513"/>
<dbReference type="GO" id="GO:0003677">
    <property type="term" value="F:DNA binding"/>
    <property type="evidence" value="ECO:0007669"/>
    <property type="project" value="UniProtKB-UniRule"/>
</dbReference>
<feature type="domain" description="Core-binding (CB)" evidence="7">
    <location>
        <begin position="68"/>
        <end position="148"/>
    </location>
</feature>
<dbReference type="AlphaFoldDB" id="A0A1H1QKT1"/>
<dbReference type="InterPro" id="IPR011010">
    <property type="entry name" value="DNA_brk_join_enz"/>
</dbReference>
<dbReference type="PANTHER" id="PTHR30349">
    <property type="entry name" value="PHAGE INTEGRASE-RELATED"/>
    <property type="match status" value="1"/>
</dbReference>
<keyword evidence="3 5" id="KW-0238">DNA-binding</keyword>
<dbReference type="InterPro" id="IPR050090">
    <property type="entry name" value="Tyrosine_recombinase_XerCD"/>
</dbReference>
<gene>
    <name evidence="8" type="ORF">SAMN05216198_1513</name>
</gene>
<name>A0A1H1QKT1_9GAMM</name>
<evidence type="ECO:0000259" key="6">
    <source>
        <dbReference type="PROSITE" id="PS51898"/>
    </source>
</evidence>
<dbReference type="PROSITE" id="PS51900">
    <property type="entry name" value="CB"/>
    <property type="match status" value="1"/>
</dbReference>
<reference evidence="9" key="1">
    <citation type="submission" date="2016-10" db="EMBL/GenBank/DDBJ databases">
        <authorList>
            <person name="Varghese N."/>
            <person name="Submissions S."/>
        </authorList>
    </citation>
    <scope>NUCLEOTIDE SEQUENCE [LARGE SCALE GENOMIC DNA]</scope>
    <source>
        <strain evidence="9">2SM5</strain>
    </source>
</reference>
<evidence type="ECO:0000256" key="2">
    <source>
        <dbReference type="ARBA" id="ARBA00022908"/>
    </source>
</evidence>
<evidence type="ECO:0000313" key="8">
    <source>
        <dbReference type="EMBL" id="SDS24034.1"/>
    </source>
</evidence>
<dbReference type="InterPro" id="IPR010998">
    <property type="entry name" value="Integrase_recombinase_N"/>
</dbReference>
<dbReference type="SUPFAM" id="SSF56349">
    <property type="entry name" value="DNA breaking-rejoining enzymes"/>
    <property type="match status" value="1"/>
</dbReference>
<dbReference type="Pfam" id="PF00589">
    <property type="entry name" value="Phage_integrase"/>
    <property type="match status" value="1"/>
</dbReference>
<evidence type="ECO:0000256" key="3">
    <source>
        <dbReference type="ARBA" id="ARBA00023125"/>
    </source>
</evidence>
<evidence type="ECO:0000259" key="7">
    <source>
        <dbReference type="PROSITE" id="PS51900"/>
    </source>
</evidence>
<protein>
    <submittedName>
        <fullName evidence="8">Site-specific recombinase XerC</fullName>
    </submittedName>
</protein>
<dbReference type="InterPro" id="IPR002104">
    <property type="entry name" value="Integrase_catalytic"/>
</dbReference>
<evidence type="ECO:0000256" key="4">
    <source>
        <dbReference type="ARBA" id="ARBA00023172"/>
    </source>
</evidence>
<dbReference type="Gene3D" id="1.10.443.10">
    <property type="entry name" value="Intergrase catalytic core"/>
    <property type="match status" value="1"/>
</dbReference>
<keyword evidence="4" id="KW-0233">DNA recombination</keyword>